<dbReference type="Proteomes" id="UP000245207">
    <property type="component" value="Unassembled WGS sequence"/>
</dbReference>
<keyword evidence="2" id="KW-0540">Nuclease</keyword>
<dbReference type="GO" id="GO:0008408">
    <property type="term" value="F:3'-5' exonuclease activity"/>
    <property type="evidence" value="ECO:0007669"/>
    <property type="project" value="InterPro"/>
</dbReference>
<dbReference type="SMART" id="SM00474">
    <property type="entry name" value="35EXOc"/>
    <property type="match status" value="1"/>
</dbReference>
<dbReference type="InterPro" id="IPR036397">
    <property type="entry name" value="RNaseH_sf"/>
</dbReference>
<dbReference type="SUPFAM" id="SSF53098">
    <property type="entry name" value="Ribonuclease H-like"/>
    <property type="match status" value="1"/>
</dbReference>
<dbReference type="AlphaFoldDB" id="A0A2U1QCN4"/>
<dbReference type="PANTHER" id="PTHR47765">
    <property type="entry name" value="3'-5' EXONUCLEASE DOMAIN-CONTAINING PROTEIN"/>
    <property type="match status" value="1"/>
</dbReference>
<keyword evidence="2" id="KW-0269">Exonuclease</keyword>
<keyword evidence="2" id="KW-0378">Hydrolase</keyword>
<proteinExistence type="predicted"/>
<accession>A0A2U1QCN4</accession>
<reference evidence="2 3" key="1">
    <citation type="journal article" date="2018" name="Mol. Plant">
        <title>The genome of Artemisia annua provides insight into the evolution of Asteraceae family and artemisinin biosynthesis.</title>
        <authorList>
            <person name="Shen Q."/>
            <person name="Zhang L."/>
            <person name="Liao Z."/>
            <person name="Wang S."/>
            <person name="Yan T."/>
            <person name="Shi P."/>
            <person name="Liu M."/>
            <person name="Fu X."/>
            <person name="Pan Q."/>
            <person name="Wang Y."/>
            <person name="Lv Z."/>
            <person name="Lu X."/>
            <person name="Zhang F."/>
            <person name="Jiang W."/>
            <person name="Ma Y."/>
            <person name="Chen M."/>
            <person name="Hao X."/>
            <person name="Li L."/>
            <person name="Tang Y."/>
            <person name="Lv G."/>
            <person name="Zhou Y."/>
            <person name="Sun X."/>
            <person name="Brodelius P.E."/>
            <person name="Rose J.K.C."/>
            <person name="Tang K."/>
        </authorList>
    </citation>
    <scope>NUCLEOTIDE SEQUENCE [LARGE SCALE GENOMIC DNA]</scope>
    <source>
        <strain evidence="3">cv. Huhao1</strain>
        <tissue evidence="2">Leaf</tissue>
    </source>
</reference>
<dbReference type="Pfam" id="PF01927">
    <property type="entry name" value="Mut7-C"/>
    <property type="match status" value="1"/>
</dbReference>
<dbReference type="STRING" id="35608.A0A2U1QCN4"/>
<name>A0A2U1QCN4_ARTAN</name>
<evidence type="ECO:0000313" key="2">
    <source>
        <dbReference type="EMBL" id="PWA95732.1"/>
    </source>
</evidence>
<dbReference type="InterPro" id="IPR052408">
    <property type="entry name" value="Exonuclease_MUT-7-like"/>
</dbReference>
<sequence>MKVIPTQTPPLLQKEGRIEMKGDDGVVVDDIDIHLVTSTESPEFSHFKWAISHSSIIGLDAEWKPVRSHQPTFPPVLLLQIACQLINSEDIVFLLDLSEITLPSIYDLLKDVFISPDILKLGFRFKQDLLYLSSTFREHGCDAGFDTVEPYLDIANIYLLVLHQQQQHKQTRRKPKCNKSLSSICHELLGISLSKELQCSDWSLRPLTDQQKTYAALDALCLIQIFNVFLHRLLNEGAFRNLAKLDNSSFDLGLKQILSENDISTRILRTTYPEAVEMVRATMIEYPQKLHDELGAILRKSSSNSMPMDYTLLQVVREYGDKIVLTESDGKPRTSKKKGKSKSSNGFTVKERRIDYIDQWQGPAPWDSLLGGDGCPKFLCDVMVEGLAKHLRCVGIDAAVPYSKKPETRELIDQAIKEKRVLLTRDAKLLRHEYLLKNQIYRVKSLLKNDQLNEVIETFQLNICEGQLMSRCTKCNGRFIQKPLSIEEAIEAAKGFQVIPNCLFDRNIEFWQCTDCNQLYWEGTQYHNAVQKFLDVCKISSTA</sequence>
<comment type="caution">
    <text evidence="2">The sequence shown here is derived from an EMBL/GenBank/DDBJ whole genome shotgun (WGS) entry which is preliminary data.</text>
</comment>
<dbReference type="InterPro" id="IPR012337">
    <property type="entry name" value="RNaseH-like_sf"/>
</dbReference>
<dbReference type="Gene3D" id="3.30.420.10">
    <property type="entry name" value="Ribonuclease H-like superfamily/Ribonuclease H"/>
    <property type="match status" value="1"/>
</dbReference>
<gene>
    <name evidence="2" type="ORF">CTI12_AA047310</name>
</gene>
<evidence type="ECO:0000259" key="1">
    <source>
        <dbReference type="SMART" id="SM00474"/>
    </source>
</evidence>
<dbReference type="InterPro" id="IPR002562">
    <property type="entry name" value="3'-5'_exonuclease_dom"/>
</dbReference>
<dbReference type="Pfam" id="PF01612">
    <property type="entry name" value="DNA_pol_A_exo1"/>
    <property type="match status" value="1"/>
</dbReference>
<feature type="domain" description="3'-5' exonuclease" evidence="1">
    <location>
        <begin position="32"/>
        <end position="234"/>
    </location>
</feature>
<dbReference type="GO" id="GO:0003676">
    <property type="term" value="F:nucleic acid binding"/>
    <property type="evidence" value="ECO:0007669"/>
    <property type="project" value="InterPro"/>
</dbReference>
<evidence type="ECO:0000313" key="3">
    <source>
        <dbReference type="Proteomes" id="UP000245207"/>
    </source>
</evidence>
<dbReference type="OrthoDB" id="10261556at2759"/>
<dbReference type="PANTHER" id="PTHR47765:SF2">
    <property type="entry name" value="EXONUCLEASE MUT-7 HOMOLOG"/>
    <property type="match status" value="1"/>
</dbReference>
<dbReference type="GO" id="GO:0006139">
    <property type="term" value="P:nucleobase-containing compound metabolic process"/>
    <property type="evidence" value="ECO:0007669"/>
    <property type="project" value="InterPro"/>
</dbReference>
<dbReference type="InterPro" id="IPR002782">
    <property type="entry name" value="Mut7-C_RNAse_dom"/>
</dbReference>
<dbReference type="EMBL" id="PKPP01000222">
    <property type="protein sequence ID" value="PWA95732.1"/>
    <property type="molecule type" value="Genomic_DNA"/>
</dbReference>
<protein>
    <submittedName>
        <fullName evidence="2">3'-5' exonuclease domain-containing protein</fullName>
    </submittedName>
</protein>
<keyword evidence="3" id="KW-1185">Reference proteome</keyword>
<organism evidence="2 3">
    <name type="scientific">Artemisia annua</name>
    <name type="common">Sweet wormwood</name>
    <dbReference type="NCBI Taxonomy" id="35608"/>
    <lineage>
        <taxon>Eukaryota</taxon>
        <taxon>Viridiplantae</taxon>
        <taxon>Streptophyta</taxon>
        <taxon>Embryophyta</taxon>
        <taxon>Tracheophyta</taxon>
        <taxon>Spermatophyta</taxon>
        <taxon>Magnoliopsida</taxon>
        <taxon>eudicotyledons</taxon>
        <taxon>Gunneridae</taxon>
        <taxon>Pentapetalae</taxon>
        <taxon>asterids</taxon>
        <taxon>campanulids</taxon>
        <taxon>Asterales</taxon>
        <taxon>Asteraceae</taxon>
        <taxon>Asteroideae</taxon>
        <taxon>Anthemideae</taxon>
        <taxon>Artemisiinae</taxon>
        <taxon>Artemisia</taxon>
    </lineage>
</organism>